<keyword evidence="1" id="KW-1133">Transmembrane helix</keyword>
<protein>
    <submittedName>
        <fullName evidence="2">MSHA biogenesis protein mshO</fullName>
    </submittedName>
</protein>
<dbReference type="NCBIfam" id="TIGR02532">
    <property type="entry name" value="IV_pilin_GFxxxE"/>
    <property type="match status" value="1"/>
</dbReference>
<keyword evidence="1" id="KW-0472">Membrane</keyword>
<organism evidence="2 3">
    <name type="scientific">Vibrio ishigakensis</name>
    <dbReference type="NCBI Taxonomy" id="1481914"/>
    <lineage>
        <taxon>Bacteria</taxon>
        <taxon>Pseudomonadati</taxon>
        <taxon>Pseudomonadota</taxon>
        <taxon>Gammaproteobacteria</taxon>
        <taxon>Vibrionales</taxon>
        <taxon>Vibrionaceae</taxon>
        <taxon>Vibrio</taxon>
    </lineage>
</organism>
<evidence type="ECO:0000313" key="3">
    <source>
        <dbReference type="Proteomes" id="UP000031666"/>
    </source>
</evidence>
<sequence length="238" mass="26863">MRRNGFTLIEMIVTIVVVAIIFLGIAGFVEFGAKGYTQTIDRQRVQNQTRFAIEKLGREISHAVPNSFDLTLSNRCLSFYPIEYAGFYARREDTGSIEFVVGNELEYPHTFEDGTRLVINPSRMTDLEDDGQSVSIAGVTSSSESGDFFSVTMNPPSDSTANRHFIYRTNKIEYCITSGDELRRNNIVVATGIDSTRSEFRFQDTSLQRGGLIHLDFLFFSGDEQSYYKHDVQVSNVP</sequence>
<name>A0A0B8QTE9_9VIBR</name>
<comment type="caution">
    <text evidence="2">The sequence shown here is derived from an EMBL/GenBank/DDBJ whole genome shotgun (WGS) entry which is preliminary data.</text>
</comment>
<reference evidence="2 3" key="1">
    <citation type="submission" date="2015-01" db="EMBL/GenBank/DDBJ databases">
        <title>Vibrio sp. C94 JCM 19241 whole genome shotgun sequence.</title>
        <authorList>
            <person name="Sawabe T."/>
            <person name="Meirelles P."/>
            <person name="Feng G."/>
            <person name="Sayaka M."/>
            <person name="Hattori M."/>
            <person name="Ohkuma M."/>
        </authorList>
    </citation>
    <scope>NUCLEOTIDE SEQUENCE [LARGE SCALE GENOMIC DNA]</scope>
    <source>
        <strain evidence="3">JCM 19241</strain>
    </source>
</reference>
<dbReference type="STRING" id="1481914.JCM19241_4597"/>
<feature type="transmembrane region" description="Helical" evidence="1">
    <location>
        <begin position="12"/>
        <end position="33"/>
    </location>
</feature>
<gene>
    <name evidence="2" type="ORF">JCM19241_4597</name>
</gene>
<dbReference type="EMBL" id="BBSC01000009">
    <property type="protein sequence ID" value="GAM77474.1"/>
    <property type="molecule type" value="Genomic_DNA"/>
</dbReference>
<keyword evidence="1" id="KW-0812">Transmembrane</keyword>
<dbReference type="InterPro" id="IPR012902">
    <property type="entry name" value="N_methyl_site"/>
</dbReference>
<proteinExistence type="predicted"/>
<reference evidence="2 3" key="2">
    <citation type="submission" date="2015-01" db="EMBL/GenBank/DDBJ databases">
        <authorList>
            <consortium name="NBRP consortium"/>
            <person name="Sawabe T."/>
            <person name="Meirelles P."/>
            <person name="Feng G."/>
            <person name="Sayaka M."/>
            <person name="Hattori M."/>
            <person name="Ohkuma M."/>
        </authorList>
    </citation>
    <scope>NUCLEOTIDE SEQUENCE [LARGE SCALE GENOMIC DNA]</scope>
    <source>
        <strain evidence="3">JCM 19241</strain>
    </source>
</reference>
<accession>A0A0B8QTE9</accession>
<evidence type="ECO:0000256" key="1">
    <source>
        <dbReference type="SAM" id="Phobius"/>
    </source>
</evidence>
<dbReference type="AlphaFoldDB" id="A0A0B8QTE9"/>
<dbReference type="Proteomes" id="UP000031666">
    <property type="component" value="Unassembled WGS sequence"/>
</dbReference>
<evidence type="ECO:0000313" key="2">
    <source>
        <dbReference type="EMBL" id="GAM77474.1"/>
    </source>
</evidence>
<dbReference type="Pfam" id="PF07963">
    <property type="entry name" value="N_methyl"/>
    <property type="match status" value="1"/>
</dbReference>